<feature type="region of interest" description="Disordered" evidence="1">
    <location>
        <begin position="197"/>
        <end position="228"/>
    </location>
</feature>
<organism evidence="2 3">
    <name type="scientific">Meristemomyces frigidus</name>
    <dbReference type="NCBI Taxonomy" id="1508187"/>
    <lineage>
        <taxon>Eukaryota</taxon>
        <taxon>Fungi</taxon>
        <taxon>Dikarya</taxon>
        <taxon>Ascomycota</taxon>
        <taxon>Pezizomycotina</taxon>
        <taxon>Dothideomycetes</taxon>
        <taxon>Dothideomycetidae</taxon>
        <taxon>Mycosphaerellales</taxon>
        <taxon>Teratosphaeriaceae</taxon>
        <taxon>Meristemomyces</taxon>
    </lineage>
</organism>
<comment type="caution">
    <text evidence="2">The sequence shown here is derived from an EMBL/GenBank/DDBJ whole genome shotgun (WGS) entry which is preliminary data.</text>
</comment>
<gene>
    <name evidence="2" type="ORF">LTR62_001943</name>
</gene>
<evidence type="ECO:0000313" key="2">
    <source>
        <dbReference type="EMBL" id="KAK5105884.1"/>
    </source>
</evidence>
<reference evidence="2" key="1">
    <citation type="submission" date="2023-08" db="EMBL/GenBank/DDBJ databases">
        <title>Black Yeasts Isolated from many extreme environments.</title>
        <authorList>
            <person name="Coleine C."/>
            <person name="Stajich J.E."/>
            <person name="Selbmann L."/>
        </authorList>
    </citation>
    <scope>NUCLEOTIDE SEQUENCE</scope>
    <source>
        <strain evidence="2">CCFEE 5401</strain>
    </source>
</reference>
<dbReference type="EMBL" id="JAVRRL010000146">
    <property type="protein sequence ID" value="KAK5105884.1"/>
    <property type="molecule type" value="Genomic_DNA"/>
</dbReference>
<sequence>MATLWPQETVWPTEHREHATHLTKYLRDTPKCFDRSQNQPVPVDLVKLIVNGTIPLIAKFQRIPDSSSICGSLQVMQTEANAPGKETTQALRKIKEDVSNNTLKMQKNMESAEEVKALAREAVEITVNIREPLTIQSLRAMNPRNLNAHVERAIVNSGNEQIMSIKVMSSNQLKSGDLSIRLDGEDTTYSQLAGSTNTTAEGQHEHGSRGFGPNRLQRFGFKQEVDAK</sequence>
<name>A0AAN7YFZ7_9PEZI</name>
<accession>A0AAN7YFZ7</accession>
<protein>
    <submittedName>
        <fullName evidence="2">Uncharacterized protein</fullName>
    </submittedName>
</protein>
<proteinExistence type="predicted"/>
<dbReference type="AlphaFoldDB" id="A0AAN7YFZ7"/>
<evidence type="ECO:0000256" key="1">
    <source>
        <dbReference type="SAM" id="MobiDB-lite"/>
    </source>
</evidence>
<evidence type="ECO:0000313" key="3">
    <source>
        <dbReference type="Proteomes" id="UP001310890"/>
    </source>
</evidence>
<dbReference type="Proteomes" id="UP001310890">
    <property type="component" value="Unassembled WGS sequence"/>
</dbReference>